<dbReference type="STRING" id="1280847.SAMN04488036_1158"/>
<keyword evidence="1" id="KW-0812">Transmembrane</keyword>
<feature type="transmembrane region" description="Helical" evidence="1">
    <location>
        <begin position="14"/>
        <end position="31"/>
    </location>
</feature>
<gene>
    <name evidence="2" type="ORF">SAMN04488036_1158</name>
</gene>
<protein>
    <recommendedName>
        <fullName evidence="4">CobQ/CobB/MinD/ParA nucleotide binding domain-containing protein</fullName>
    </recommendedName>
</protein>
<keyword evidence="1" id="KW-1133">Transmembrane helix</keyword>
<dbReference type="Gene3D" id="3.40.50.300">
    <property type="entry name" value="P-loop containing nucleotide triphosphate hydrolases"/>
    <property type="match status" value="1"/>
</dbReference>
<accession>A0A1I4HP40</accession>
<dbReference type="EMBL" id="FOSZ01000015">
    <property type="protein sequence ID" value="SFL43517.1"/>
    <property type="molecule type" value="Genomic_DNA"/>
</dbReference>
<evidence type="ECO:0000256" key="1">
    <source>
        <dbReference type="SAM" id="Phobius"/>
    </source>
</evidence>
<reference evidence="3" key="1">
    <citation type="submission" date="2016-10" db="EMBL/GenBank/DDBJ databases">
        <authorList>
            <person name="Varghese N."/>
            <person name="Submissions S."/>
        </authorList>
    </citation>
    <scope>NUCLEOTIDE SEQUENCE [LARGE SCALE GENOMIC DNA]</scope>
    <source>
        <strain evidence="3">DSM 28453</strain>
    </source>
</reference>
<proteinExistence type="predicted"/>
<sequence>MLFLFNRNNIINKLFALFMFTYIIGYMKITVYNMKGSAGKTPIATNIALDREYALATNEPYNLLDTILPEERLFSLQPDEEFPDFPEGIDVVFDLAGLMSRDARPSIVSAVSQSDVVLVPIYNELKCIHAGIHTIRELLPYNKNIIVVATKLVKRKGETFKDWADSEDAKNIKAVVDHAIGQGTPVLPLKFSKVFDTIFEQERSIRQMMEEDALARYTYRDVAAQFDTLLSYLEKHYA</sequence>
<evidence type="ECO:0008006" key="4">
    <source>
        <dbReference type="Google" id="ProtNLM"/>
    </source>
</evidence>
<keyword evidence="3" id="KW-1185">Reference proteome</keyword>
<dbReference type="SUPFAM" id="SSF52540">
    <property type="entry name" value="P-loop containing nucleoside triphosphate hydrolases"/>
    <property type="match status" value="1"/>
</dbReference>
<name>A0A1I4HP40_9RHOB</name>
<evidence type="ECO:0000313" key="3">
    <source>
        <dbReference type="Proteomes" id="UP000198851"/>
    </source>
</evidence>
<dbReference type="InterPro" id="IPR027417">
    <property type="entry name" value="P-loop_NTPase"/>
</dbReference>
<organism evidence="2 3">
    <name type="scientific">Shimia haliotis</name>
    <dbReference type="NCBI Taxonomy" id="1280847"/>
    <lineage>
        <taxon>Bacteria</taxon>
        <taxon>Pseudomonadati</taxon>
        <taxon>Pseudomonadota</taxon>
        <taxon>Alphaproteobacteria</taxon>
        <taxon>Rhodobacterales</taxon>
        <taxon>Roseobacteraceae</taxon>
    </lineage>
</organism>
<dbReference type="AlphaFoldDB" id="A0A1I4HP40"/>
<dbReference type="Proteomes" id="UP000198851">
    <property type="component" value="Unassembled WGS sequence"/>
</dbReference>
<keyword evidence="1" id="KW-0472">Membrane</keyword>
<evidence type="ECO:0000313" key="2">
    <source>
        <dbReference type="EMBL" id="SFL43517.1"/>
    </source>
</evidence>